<dbReference type="SUPFAM" id="SSF52540">
    <property type="entry name" value="P-loop containing nucleoside triphosphate hydrolases"/>
    <property type="match status" value="1"/>
</dbReference>
<keyword evidence="6" id="KW-1185">Reference proteome</keyword>
<dbReference type="Pfam" id="PF01695">
    <property type="entry name" value="IstB_IS21"/>
    <property type="match status" value="1"/>
</dbReference>
<evidence type="ECO:0000313" key="6">
    <source>
        <dbReference type="Proteomes" id="UP000236047"/>
    </source>
</evidence>
<dbReference type="NCBIfam" id="NF038214">
    <property type="entry name" value="IS21_help_AAA"/>
    <property type="match status" value="1"/>
</dbReference>
<comment type="caution">
    <text evidence="5">The sequence shown here is derived from an EMBL/GenBank/DDBJ whole genome shotgun (WGS) entry which is preliminary data.</text>
</comment>
<dbReference type="InterPro" id="IPR028350">
    <property type="entry name" value="DNAC/IstB-like"/>
</dbReference>
<keyword evidence="2" id="KW-0547">Nucleotide-binding</keyword>
<name>A0A2N8PQX5_STRNR</name>
<accession>A0A2N8PQX5</accession>
<protein>
    <submittedName>
        <fullName evidence="5">ATP-binding protein</fullName>
    </submittedName>
</protein>
<evidence type="ECO:0000259" key="4">
    <source>
        <dbReference type="SMART" id="SM00382"/>
    </source>
</evidence>
<dbReference type="AlphaFoldDB" id="A0A2N8PQX5"/>
<keyword evidence="3 5" id="KW-0067">ATP-binding</keyword>
<gene>
    <name evidence="5" type="ORF">AOB60_00320</name>
</gene>
<dbReference type="PANTHER" id="PTHR30050:SF4">
    <property type="entry name" value="ATP-BINDING PROTEIN RV3427C IN INSERTION SEQUENCE-RELATED"/>
    <property type="match status" value="1"/>
</dbReference>
<dbReference type="PANTHER" id="PTHR30050">
    <property type="entry name" value="CHROMOSOMAL REPLICATION INITIATOR PROTEIN DNAA"/>
    <property type="match status" value="1"/>
</dbReference>
<dbReference type="EMBL" id="LJSN01000001">
    <property type="protein sequence ID" value="PNE43423.1"/>
    <property type="molecule type" value="Genomic_DNA"/>
</dbReference>
<dbReference type="SMART" id="SM00382">
    <property type="entry name" value="AAA"/>
    <property type="match status" value="1"/>
</dbReference>
<dbReference type="InterPro" id="IPR002611">
    <property type="entry name" value="IstB_ATP-bd"/>
</dbReference>
<organism evidence="5 6">
    <name type="scientific">Streptomyces noursei</name>
    <name type="common">Streptomyces albulus</name>
    <dbReference type="NCBI Taxonomy" id="1971"/>
    <lineage>
        <taxon>Bacteria</taxon>
        <taxon>Bacillati</taxon>
        <taxon>Actinomycetota</taxon>
        <taxon>Actinomycetes</taxon>
        <taxon>Kitasatosporales</taxon>
        <taxon>Streptomycetaceae</taxon>
        <taxon>Streptomyces</taxon>
    </lineage>
</organism>
<evidence type="ECO:0000256" key="1">
    <source>
        <dbReference type="ARBA" id="ARBA00008059"/>
    </source>
</evidence>
<dbReference type="InterPro" id="IPR003593">
    <property type="entry name" value="AAA+_ATPase"/>
</dbReference>
<feature type="domain" description="AAA+ ATPase" evidence="4">
    <location>
        <begin position="100"/>
        <end position="234"/>
    </location>
</feature>
<dbReference type="Proteomes" id="UP000236047">
    <property type="component" value="Unassembled WGS sequence"/>
</dbReference>
<evidence type="ECO:0000256" key="3">
    <source>
        <dbReference type="ARBA" id="ARBA00022840"/>
    </source>
</evidence>
<dbReference type="RefSeq" id="WP_102922319.1">
    <property type="nucleotide sequence ID" value="NZ_LJSN01000001.1"/>
</dbReference>
<dbReference type="GO" id="GO:0005524">
    <property type="term" value="F:ATP binding"/>
    <property type="evidence" value="ECO:0007669"/>
    <property type="project" value="UniProtKB-KW"/>
</dbReference>
<dbReference type="InterPro" id="IPR047661">
    <property type="entry name" value="IstB"/>
</dbReference>
<evidence type="ECO:0000256" key="2">
    <source>
        <dbReference type="ARBA" id="ARBA00022741"/>
    </source>
</evidence>
<sequence length="252" mass="27989">MTVLRPALAESLRALKLSGMLETLDARLDQAQGGSLGYLEFLQILCDDEITRREQQGMARRLRRARFEAESTLEGFDFSASPKLPAAQIRDLAALRWLHAGESIILYGAVGVGKTHVAQAMGHQAIRAGAEVRFHKTSRILADLAGGHADRTFDKRLAGHVKVDLLILDDFAMREFTPTQADDLYELISQRVASARSVVITANRAPQDWYPLFPNPVVAESLLDRLINTSHQVFMNGPSYRPNKRPKANSTK</sequence>
<evidence type="ECO:0000313" key="5">
    <source>
        <dbReference type="EMBL" id="PNE43423.1"/>
    </source>
</evidence>
<dbReference type="Gene3D" id="3.40.50.300">
    <property type="entry name" value="P-loop containing nucleotide triphosphate hydrolases"/>
    <property type="match status" value="1"/>
</dbReference>
<comment type="similarity">
    <text evidence="1">Belongs to the IS21/IS1162 putative ATP-binding protein family.</text>
</comment>
<proteinExistence type="inferred from homology"/>
<dbReference type="PIRSF" id="PIRSF003073">
    <property type="entry name" value="DNAC_TnpB_IstB"/>
    <property type="match status" value="1"/>
</dbReference>
<dbReference type="GO" id="GO:0006260">
    <property type="term" value="P:DNA replication"/>
    <property type="evidence" value="ECO:0007669"/>
    <property type="project" value="TreeGrafter"/>
</dbReference>
<reference evidence="6" key="1">
    <citation type="submission" date="2015-09" db="EMBL/GenBank/DDBJ databases">
        <authorList>
            <person name="Graham D.E."/>
            <person name="Mahan K.M."/>
            <person name="Klingeman D.M."/>
            <person name="Fida T."/>
            <person name="Giannone R.J."/>
            <person name="Hettich R.L."/>
            <person name="Parry R.J."/>
            <person name="Spain J.C."/>
        </authorList>
    </citation>
    <scope>NUCLEOTIDE SEQUENCE [LARGE SCALE GENOMIC DNA]</scope>
    <source>
        <strain evidence="6">JCM 4701</strain>
    </source>
</reference>
<dbReference type="InterPro" id="IPR027417">
    <property type="entry name" value="P-loop_NTPase"/>
</dbReference>
<dbReference type="CDD" id="cd00009">
    <property type="entry name" value="AAA"/>
    <property type="match status" value="1"/>
</dbReference>